<dbReference type="EMBL" id="AP025516">
    <property type="protein sequence ID" value="BDD88401.1"/>
    <property type="molecule type" value="Genomic_DNA"/>
</dbReference>
<protein>
    <recommendedName>
        <fullName evidence="4">DUF3047 domain-containing protein</fullName>
    </recommendedName>
</protein>
<accession>A0ABN6M9F4</accession>
<dbReference type="Proteomes" id="UP000830055">
    <property type="component" value="Chromosome"/>
</dbReference>
<reference evidence="2 3" key="1">
    <citation type="submission" date="2022-01" db="EMBL/GenBank/DDBJ databases">
        <title>Desulfofustis limnae sp. nov., a novel mesophilic sulfate-reducing bacterium isolated from marsh soil.</title>
        <authorList>
            <person name="Watanabe M."/>
            <person name="Takahashi A."/>
            <person name="Kojima H."/>
            <person name="Fukui M."/>
        </authorList>
    </citation>
    <scope>NUCLEOTIDE SEQUENCE [LARGE SCALE GENOMIC DNA]</scope>
    <source>
        <strain evidence="2 3">PPLL</strain>
    </source>
</reference>
<dbReference type="RefSeq" id="WP_284151769.1">
    <property type="nucleotide sequence ID" value="NZ_AP025516.1"/>
</dbReference>
<proteinExistence type="predicted"/>
<feature type="chain" id="PRO_5046097946" description="DUF3047 domain-containing protein" evidence="1">
    <location>
        <begin position="30"/>
        <end position="251"/>
    </location>
</feature>
<keyword evidence="3" id="KW-1185">Reference proteome</keyword>
<organism evidence="2 3">
    <name type="scientific">Desulfofustis limnaeus</name>
    <dbReference type="NCBI Taxonomy" id="2740163"/>
    <lineage>
        <taxon>Bacteria</taxon>
        <taxon>Pseudomonadati</taxon>
        <taxon>Thermodesulfobacteriota</taxon>
        <taxon>Desulfobulbia</taxon>
        <taxon>Desulfobulbales</taxon>
        <taxon>Desulfocapsaceae</taxon>
        <taxon>Desulfofustis</taxon>
    </lineage>
</organism>
<evidence type="ECO:0000313" key="3">
    <source>
        <dbReference type="Proteomes" id="UP000830055"/>
    </source>
</evidence>
<gene>
    <name evidence="2" type="ORF">DPPLL_27660</name>
</gene>
<evidence type="ECO:0000256" key="1">
    <source>
        <dbReference type="SAM" id="SignalP"/>
    </source>
</evidence>
<evidence type="ECO:0000313" key="2">
    <source>
        <dbReference type="EMBL" id="BDD88401.1"/>
    </source>
</evidence>
<feature type="signal peptide" evidence="1">
    <location>
        <begin position="1"/>
        <end position="29"/>
    </location>
</feature>
<dbReference type="Pfam" id="PF11249">
    <property type="entry name" value="DUF3047"/>
    <property type="match status" value="1"/>
</dbReference>
<dbReference type="InterPro" id="IPR021409">
    <property type="entry name" value="DUF3047"/>
</dbReference>
<name>A0ABN6M9F4_9BACT</name>
<sequence length="251" mass="28708">MVAETAKSMGCVLVCLCLCGLLLAVQARAQEDVLFRDDFDDLSGWEPFSFRNIDRHSRYRVVNRGENSVLEATSDASASALISRQRFSVSQYPVLQWRWQVTRLYEKGNYLRKDGDDYPLRVYVIFEYDPENADFGTRISYELARTWYGDYPPHSSINYIWANRSEEREPVANPFTDRAIMIPLRSGPEYVGRWVEETVDVLADYQRLFGEPPPATASLAIMNDADNTGEAAISYIDYIEVRSRSSSLPVP</sequence>
<evidence type="ECO:0008006" key="4">
    <source>
        <dbReference type="Google" id="ProtNLM"/>
    </source>
</evidence>
<keyword evidence="1" id="KW-0732">Signal</keyword>